<dbReference type="InterPro" id="IPR050312">
    <property type="entry name" value="IolE/XylAMocC-like"/>
</dbReference>
<dbReference type="STRING" id="1229780.BN381_100214"/>
<protein>
    <submittedName>
        <fullName evidence="2">Putative Xylose isomerase domain-containing protein TIM barrel</fullName>
    </submittedName>
</protein>
<dbReference type="HOGENOM" id="CLU_070551_0_0_11"/>
<dbReference type="eggNOG" id="COG1082">
    <property type="taxonomic scope" value="Bacteria"/>
</dbReference>
<sequence length="271" mass="28122">MTPSLKSGMCSITMRHLGADQVVALAVRAELAGIEWGADGHVPPGETGVAEAVARRCADAGVAITSYGTYLGMAPFDDPDLPPDELGAALDSAEALGAPLMRVWTAFGVESDAREADRTAVIATTAAIVEAAARRRLGVALEFHPGTLTHTAAGARIVLEGCALKGGNDPLRTHWQPDPALTQAEALGELESVADSLAHLHVFTWGPGGIADRHPLSDGAELWLPALTVAAEAPPLSGDLPRYALLEYVADDDSAQLVTDAATLNAWIGQI</sequence>
<evidence type="ECO:0000259" key="1">
    <source>
        <dbReference type="Pfam" id="PF01261"/>
    </source>
</evidence>
<dbReference type="PANTHER" id="PTHR12110:SF41">
    <property type="entry name" value="INOSOSE DEHYDRATASE"/>
    <property type="match status" value="1"/>
</dbReference>
<reference evidence="2 3" key="1">
    <citation type="journal article" date="2013" name="ISME J.">
        <title>Metabolic model for the filamentous 'Candidatus Microthrix parvicella' based on genomic and metagenomic analyses.</title>
        <authorList>
            <person name="Jon McIlroy S."/>
            <person name="Kristiansen R."/>
            <person name="Albertsen M."/>
            <person name="Michael Karst S."/>
            <person name="Rossetti S."/>
            <person name="Lund Nielsen J."/>
            <person name="Tandoi V."/>
            <person name="James Seviour R."/>
            <person name="Nielsen P.H."/>
        </authorList>
    </citation>
    <scope>NUCLEOTIDE SEQUENCE [LARGE SCALE GENOMIC DNA]</scope>
    <source>
        <strain evidence="2 3">RN1</strain>
    </source>
</reference>
<dbReference type="PANTHER" id="PTHR12110">
    <property type="entry name" value="HYDROXYPYRUVATE ISOMERASE"/>
    <property type="match status" value="1"/>
</dbReference>
<dbReference type="SUPFAM" id="SSF51658">
    <property type="entry name" value="Xylose isomerase-like"/>
    <property type="match status" value="1"/>
</dbReference>
<feature type="domain" description="Xylose isomerase-like TIM barrel" evidence="1">
    <location>
        <begin position="24"/>
        <end position="162"/>
    </location>
</feature>
<dbReference type="Gene3D" id="3.20.20.150">
    <property type="entry name" value="Divalent-metal-dependent TIM barrel enzymes"/>
    <property type="match status" value="1"/>
</dbReference>
<evidence type="ECO:0000313" key="3">
    <source>
        <dbReference type="Proteomes" id="UP000018291"/>
    </source>
</evidence>
<comment type="caution">
    <text evidence="2">The sequence shown here is derived from an EMBL/GenBank/DDBJ whole genome shotgun (WGS) entry which is preliminary data.</text>
</comment>
<keyword evidence="3" id="KW-1185">Reference proteome</keyword>
<dbReference type="Pfam" id="PF01261">
    <property type="entry name" value="AP_endonuc_2"/>
    <property type="match status" value="1"/>
</dbReference>
<dbReference type="GO" id="GO:0016853">
    <property type="term" value="F:isomerase activity"/>
    <property type="evidence" value="ECO:0007669"/>
    <property type="project" value="UniProtKB-KW"/>
</dbReference>
<proteinExistence type="predicted"/>
<accession>R4Z167</accession>
<gene>
    <name evidence="2" type="ORF">BN381_100214</name>
</gene>
<dbReference type="Proteomes" id="UP000018291">
    <property type="component" value="Unassembled WGS sequence"/>
</dbReference>
<name>R4Z167_9ACTN</name>
<dbReference type="InterPro" id="IPR036237">
    <property type="entry name" value="Xyl_isomerase-like_sf"/>
</dbReference>
<organism evidence="2 3">
    <name type="scientific">Candidatus Neomicrothrix parvicella RN1</name>
    <dbReference type="NCBI Taxonomy" id="1229780"/>
    <lineage>
        <taxon>Bacteria</taxon>
        <taxon>Bacillati</taxon>
        <taxon>Actinomycetota</taxon>
        <taxon>Acidimicrobiia</taxon>
        <taxon>Acidimicrobiales</taxon>
        <taxon>Microthrixaceae</taxon>
        <taxon>Candidatus Neomicrothrix</taxon>
    </lineage>
</organism>
<dbReference type="AlphaFoldDB" id="R4Z167"/>
<evidence type="ECO:0000313" key="2">
    <source>
        <dbReference type="EMBL" id="CCM62327.1"/>
    </source>
</evidence>
<dbReference type="InterPro" id="IPR013022">
    <property type="entry name" value="Xyl_isomerase-like_TIM-brl"/>
</dbReference>
<dbReference type="RefSeq" id="WP_012223597.1">
    <property type="nucleotide sequence ID" value="NZ_HG422565.1"/>
</dbReference>
<dbReference type="EMBL" id="CANL01000002">
    <property type="protein sequence ID" value="CCM62327.1"/>
    <property type="molecule type" value="Genomic_DNA"/>
</dbReference>
<keyword evidence="2" id="KW-0413">Isomerase</keyword>
<dbReference type="OrthoDB" id="9815124at2"/>